<dbReference type="Proteomes" id="UP000757232">
    <property type="component" value="Unassembled WGS sequence"/>
</dbReference>
<evidence type="ECO:0000256" key="4">
    <source>
        <dbReference type="RuleBase" id="RU367022"/>
    </source>
</evidence>
<evidence type="ECO:0000256" key="1">
    <source>
        <dbReference type="ARBA" id="ARBA00022692"/>
    </source>
</evidence>
<keyword evidence="3 4" id="KW-0472">Membrane</keyword>
<sequence length="73" mass="8172">MDHDDSSSDSSDSMMMTSYLHFSGGDNLFFKDIAPSSKGAIAGSAIILFFLAVFERYIVAMRSVLEARWRQRS</sequence>
<evidence type="ECO:0000313" key="6">
    <source>
        <dbReference type="Proteomes" id="UP000757232"/>
    </source>
</evidence>
<dbReference type="InterPro" id="IPR007274">
    <property type="entry name" value="Cop_transporter"/>
</dbReference>
<evidence type="ECO:0000256" key="3">
    <source>
        <dbReference type="ARBA" id="ARBA00023136"/>
    </source>
</evidence>
<name>A0A9Q5HZ00_SANBA</name>
<comment type="subcellular location">
    <subcellularLocation>
        <location evidence="4">Membrane</location>
        <topology evidence="4">Multi-pass membrane protein</topology>
    </subcellularLocation>
</comment>
<keyword evidence="1 4" id="KW-0812">Transmembrane</keyword>
<comment type="similarity">
    <text evidence="4">Belongs to the copper transporter (Ctr) (TC 1.A.56) family. SLC31A subfamily.</text>
</comment>
<dbReference type="GO" id="GO:0016020">
    <property type="term" value="C:membrane"/>
    <property type="evidence" value="ECO:0007669"/>
    <property type="project" value="UniProtKB-SubCell"/>
</dbReference>
<dbReference type="AlphaFoldDB" id="A0A9Q5HZ00"/>
<feature type="transmembrane region" description="Helical" evidence="4">
    <location>
        <begin position="39"/>
        <end position="59"/>
    </location>
</feature>
<organism evidence="5 6">
    <name type="scientific">Sanghuangporus baumii</name>
    <name type="common">Phellinus baumii</name>
    <dbReference type="NCBI Taxonomy" id="108892"/>
    <lineage>
        <taxon>Eukaryota</taxon>
        <taxon>Fungi</taxon>
        <taxon>Dikarya</taxon>
        <taxon>Basidiomycota</taxon>
        <taxon>Agaricomycotina</taxon>
        <taxon>Agaricomycetes</taxon>
        <taxon>Hymenochaetales</taxon>
        <taxon>Hymenochaetaceae</taxon>
        <taxon>Sanghuangporus</taxon>
    </lineage>
</organism>
<dbReference type="Pfam" id="PF04145">
    <property type="entry name" value="Ctr"/>
    <property type="match status" value="1"/>
</dbReference>
<gene>
    <name evidence="5" type="ORF">A7U60_g4301</name>
</gene>
<keyword evidence="2 4" id="KW-1133">Transmembrane helix</keyword>
<keyword evidence="6" id="KW-1185">Reference proteome</keyword>
<dbReference type="OrthoDB" id="73901at2759"/>
<keyword evidence="4" id="KW-0186">Copper</keyword>
<reference evidence="5" key="1">
    <citation type="submission" date="2016-06" db="EMBL/GenBank/DDBJ databases">
        <title>Draft Genome sequence of the fungus Inonotus baumii.</title>
        <authorList>
            <person name="Zhu H."/>
            <person name="Lin W."/>
        </authorList>
    </citation>
    <scope>NUCLEOTIDE SEQUENCE</scope>
    <source>
        <strain evidence="5">821</strain>
    </source>
</reference>
<keyword evidence="4" id="KW-0406">Ion transport</keyword>
<accession>A0A9Q5HZ00</accession>
<evidence type="ECO:0000313" key="5">
    <source>
        <dbReference type="EMBL" id="OCB88598.1"/>
    </source>
</evidence>
<comment type="caution">
    <text evidence="5">The sequence shown here is derived from an EMBL/GenBank/DDBJ whole genome shotgun (WGS) entry which is preliminary data.</text>
</comment>
<protein>
    <recommendedName>
        <fullName evidence="4">Copper transport protein</fullName>
    </recommendedName>
</protein>
<keyword evidence="4" id="KW-0187">Copper transport</keyword>
<dbReference type="GO" id="GO:0005375">
    <property type="term" value="F:copper ion transmembrane transporter activity"/>
    <property type="evidence" value="ECO:0007669"/>
    <property type="project" value="UniProtKB-UniRule"/>
</dbReference>
<keyword evidence="4" id="KW-0813">Transport</keyword>
<evidence type="ECO:0000256" key="2">
    <source>
        <dbReference type="ARBA" id="ARBA00022989"/>
    </source>
</evidence>
<proteinExistence type="inferred from homology"/>
<dbReference type="EMBL" id="LNZH02000176">
    <property type="protein sequence ID" value="OCB88598.1"/>
    <property type="molecule type" value="Genomic_DNA"/>
</dbReference>